<name>A0A174Z9E2_9FIRM</name>
<dbReference type="EMBL" id="CZBY01000003">
    <property type="protein sequence ID" value="CUQ82487.1"/>
    <property type="molecule type" value="Genomic_DNA"/>
</dbReference>
<protein>
    <recommendedName>
        <fullName evidence="4">K+-transporting ATPase, F subunit</fullName>
    </recommendedName>
</protein>
<organism evidence="2 3">
    <name type="scientific">[Eubacterium] siraeum</name>
    <dbReference type="NCBI Taxonomy" id="39492"/>
    <lineage>
        <taxon>Bacteria</taxon>
        <taxon>Bacillati</taxon>
        <taxon>Bacillota</taxon>
        <taxon>Clostridia</taxon>
        <taxon>Eubacteriales</taxon>
        <taxon>Oscillospiraceae</taxon>
        <taxon>Oscillospiraceae incertae sedis</taxon>
    </lineage>
</organism>
<accession>A0A174Z9E2</accession>
<dbReference type="AlphaFoldDB" id="A0A174Z9E2"/>
<gene>
    <name evidence="2" type="ORF">ERS852540_00492</name>
</gene>
<keyword evidence="1" id="KW-0812">Transmembrane</keyword>
<reference evidence="2 3" key="1">
    <citation type="submission" date="2015-09" db="EMBL/GenBank/DDBJ databases">
        <authorList>
            <consortium name="Pathogen Informatics"/>
        </authorList>
    </citation>
    <scope>NUCLEOTIDE SEQUENCE [LARGE SCALE GENOMIC DNA]</scope>
    <source>
        <strain evidence="2 3">2789STDY5834928</strain>
    </source>
</reference>
<sequence>MNIIIGFIGLCAAALLIYYVYILMKGDEQK</sequence>
<evidence type="ECO:0000256" key="1">
    <source>
        <dbReference type="SAM" id="Phobius"/>
    </source>
</evidence>
<dbReference type="STRING" id="39492.ERS852540_00492"/>
<keyword evidence="1" id="KW-0472">Membrane</keyword>
<keyword evidence="1" id="KW-1133">Transmembrane helix</keyword>
<proteinExistence type="predicted"/>
<dbReference type="Proteomes" id="UP000095662">
    <property type="component" value="Unassembled WGS sequence"/>
</dbReference>
<evidence type="ECO:0000313" key="3">
    <source>
        <dbReference type="Proteomes" id="UP000095662"/>
    </source>
</evidence>
<evidence type="ECO:0008006" key="4">
    <source>
        <dbReference type="Google" id="ProtNLM"/>
    </source>
</evidence>
<feature type="transmembrane region" description="Helical" evidence="1">
    <location>
        <begin position="6"/>
        <end position="24"/>
    </location>
</feature>
<evidence type="ECO:0000313" key="2">
    <source>
        <dbReference type="EMBL" id="CUQ82487.1"/>
    </source>
</evidence>